<keyword evidence="3" id="KW-1185">Reference proteome</keyword>
<feature type="compositionally biased region" description="Basic and acidic residues" evidence="1">
    <location>
        <begin position="12"/>
        <end position="21"/>
    </location>
</feature>
<organism evidence="2 3">
    <name type="scientific">Sphaerosporella brunnea</name>
    <dbReference type="NCBI Taxonomy" id="1250544"/>
    <lineage>
        <taxon>Eukaryota</taxon>
        <taxon>Fungi</taxon>
        <taxon>Dikarya</taxon>
        <taxon>Ascomycota</taxon>
        <taxon>Pezizomycotina</taxon>
        <taxon>Pezizomycetes</taxon>
        <taxon>Pezizales</taxon>
        <taxon>Pyronemataceae</taxon>
        <taxon>Sphaerosporella</taxon>
    </lineage>
</organism>
<evidence type="ECO:0000256" key="1">
    <source>
        <dbReference type="SAM" id="MobiDB-lite"/>
    </source>
</evidence>
<evidence type="ECO:0000313" key="3">
    <source>
        <dbReference type="Proteomes" id="UP000326924"/>
    </source>
</evidence>
<reference evidence="2 3" key="1">
    <citation type="submission" date="2019-09" db="EMBL/GenBank/DDBJ databases">
        <title>Draft genome of the ectomycorrhizal ascomycete Sphaerosporella brunnea.</title>
        <authorList>
            <consortium name="DOE Joint Genome Institute"/>
            <person name="Benucci G.M."/>
            <person name="Marozzi G."/>
            <person name="Antonielli L."/>
            <person name="Sanchez S."/>
            <person name="Marco P."/>
            <person name="Wang X."/>
            <person name="Falini L.B."/>
            <person name="Barry K."/>
            <person name="Haridas S."/>
            <person name="Lipzen A."/>
            <person name="Labutti K."/>
            <person name="Grigoriev I.V."/>
            <person name="Murat C."/>
            <person name="Martin F."/>
            <person name="Albertini E."/>
            <person name="Donnini D."/>
            <person name="Bonito G."/>
        </authorList>
    </citation>
    <scope>NUCLEOTIDE SEQUENCE [LARGE SCALE GENOMIC DNA]</scope>
    <source>
        <strain evidence="2 3">Sb_GMNB300</strain>
    </source>
</reference>
<dbReference type="EMBL" id="VXIS01000528">
    <property type="protein sequence ID" value="KAA8893006.1"/>
    <property type="molecule type" value="Genomic_DNA"/>
</dbReference>
<sequence length="172" mass="19607">MWENIATVYNENVRDNKKDTDAAPFDESALWIENQEQEQEQEQKEKGEDHDEEKEKRVALEEDKEEKNFEDDEQDKDFEREKNNYDSQRSKRLTGAAFLTNGPIPVLTPRVPCRRSTCCTPMASQCQQQLGQTLAATKVPIAAKVSVAAQVVTPKTSLFRPTITVQMVSPKC</sequence>
<dbReference type="AlphaFoldDB" id="A0A5J5ED80"/>
<name>A0A5J5ED80_9PEZI</name>
<accession>A0A5J5ED80</accession>
<evidence type="ECO:0000313" key="2">
    <source>
        <dbReference type="EMBL" id="KAA8893006.1"/>
    </source>
</evidence>
<feature type="region of interest" description="Disordered" evidence="1">
    <location>
        <begin position="1"/>
        <end position="91"/>
    </location>
</feature>
<comment type="caution">
    <text evidence="2">The sequence shown here is derived from an EMBL/GenBank/DDBJ whole genome shotgun (WGS) entry which is preliminary data.</text>
</comment>
<protein>
    <submittedName>
        <fullName evidence="2">Uncharacterized protein</fullName>
    </submittedName>
</protein>
<proteinExistence type="predicted"/>
<dbReference type="Proteomes" id="UP000326924">
    <property type="component" value="Unassembled WGS sequence"/>
</dbReference>
<dbReference type="InParanoid" id="A0A5J5ED80"/>
<feature type="compositionally biased region" description="Basic and acidic residues" evidence="1">
    <location>
        <begin position="41"/>
        <end position="67"/>
    </location>
</feature>
<gene>
    <name evidence="2" type="ORF">FN846DRAFT_896363</name>
</gene>